<accession>A0A7D7RC54</accession>
<gene>
    <name evidence="2" type="ORF">H1R19_05420</name>
</gene>
<feature type="chain" id="PRO_5027669547" evidence="1">
    <location>
        <begin position="25"/>
        <end position="234"/>
    </location>
</feature>
<dbReference type="PROSITE" id="PS51257">
    <property type="entry name" value="PROKAR_LIPOPROTEIN"/>
    <property type="match status" value="1"/>
</dbReference>
<evidence type="ECO:0000313" key="3">
    <source>
        <dbReference type="Proteomes" id="UP000515663"/>
    </source>
</evidence>
<protein>
    <submittedName>
        <fullName evidence="2">Uncharacterized protein</fullName>
    </submittedName>
</protein>
<organism evidence="2 3">
    <name type="scientific">Gordonia jinghuaiqii</name>
    <dbReference type="NCBI Taxonomy" id="2758710"/>
    <lineage>
        <taxon>Bacteria</taxon>
        <taxon>Bacillati</taxon>
        <taxon>Actinomycetota</taxon>
        <taxon>Actinomycetes</taxon>
        <taxon>Mycobacteriales</taxon>
        <taxon>Gordoniaceae</taxon>
        <taxon>Gordonia</taxon>
    </lineage>
</organism>
<name>A0A7D7RC54_9ACTN</name>
<dbReference type="Proteomes" id="UP000515663">
    <property type="component" value="Chromosome"/>
</dbReference>
<evidence type="ECO:0000313" key="2">
    <source>
        <dbReference type="EMBL" id="QMT02590.1"/>
    </source>
</evidence>
<dbReference type="EMBL" id="CP059491">
    <property type="protein sequence ID" value="QMT02590.1"/>
    <property type="molecule type" value="Genomic_DNA"/>
</dbReference>
<dbReference type="KEGG" id="gji:H1R19_05420"/>
<sequence length="234" mass="24525">MPRLLTLCVALAAAGVVGFSSACAVESTERVDDRVASPHGAAVQVDYATASAVPPGFVSIERGRSTHPLRVSDGRMLHGNSTGPNAASYVATDLSPARVTRIGATVSFTGDDDASIALLVSAAPVPENESQPAPHAAVHFVARRAGWSYAIWEAGDASQTVLGQGTYQTAFDRDGARFEIELAGDRAKVYLPDATSIVFSDPRIAEFAGGWATWELYEASAGTAPASFRELWVS</sequence>
<feature type="signal peptide" evidence="1">
    <location>
        <begin position="1"/>
        <end position="24"/>
    </location>
</feature>
<keyword evidence="3" id="KW-1185">Reference proteome</keyword>
<keyword evidence="1" id="KW-0732">Signal</keyword>
<evidence type="ECO:0000256" key="1">
    <source>
        <dbReference type="SAM" id="SignalP"/>
    </source>
</evidence>
<dbReference type="RefSeq" id="WP_219850773.1">
    <property type="nucleotide sequence ID" value="NZ_CP059491.1"/>
</dbReference>
<dbReference type="AlphaFoldDB" id="A0A7D7RC54"/>
<proteinExistence type="predicted"/>
<reference evidence="3" key="1">
    <citation type="submission" date="2020-07" db="EMBL/GenBank/DDBJ databases">
        <title>novel species isolated from the respiratory tract of Marmot.</title>
        <authorList>
            <person name="Zhang G."/>
        </authorList>
    </citation>
    <scope>NUCLEOTIDE SEQUENCE [LARGE SCALE GENOMIC DNA]</scope>
    <source>
        <strain evidence="3">686</strain>
    </source>
</reference>